<dbReference type="GO" id="GO:0006271">
    <property type="term" value="P:DNA strand elongation involved in DNA replication"/>
    <property type="evidence" value="ECO:0007669"/>
    <property type="project" value="TreeGrafter"/>
</dbReference>
<evidence type="ECO:0000256" key="1">
    <source>
        <dbReference type="ARBA" id="ARBA00004496"/>
    </source>
</evidence>
<evidence type="ECO:0000256" key="10">
    <source>
        <dbReference type="PIRNR" id="PIRNR000804"/>
    </source>
</evidence>
<evidence type="ECO:0000313" key="15">
    <source>
        <dbReference type="Proteomes" id="UP000239504"/>
    </source>
</evidence>
<comment type="similarity">
    <text evidence="2 10">Belongs to the beta sliding clamp family.</text>
</comment>
<evidence type="ECO:0000256" key="3">
    <source>
        <dbReference type="ARBA" id="ARBA00021035"/>
    </source>
</evidence>
<feature type="domain" description="DNA polymerase III beta sliding clamp C-terminal" evidence="13">
    <location>
        <begin position="252"/>
        <end position="371"/>
    </location>
</feature>
<protein>
    <recommendedName>
        <fullName evidence="3 10">Beta sliding clamp</fullName>
    </recommendedName>
</protein>
<dbReference type="NCBIfam" id="TIGR00663">
    <property type="entry name" value="dnan"/>
    <property type="match status" value="1"/>
</dbReference>
<dbReference type="RefSeq" id="WP_104829925.1">
    <property type="nucleotide sequence ID" value="NZ_PJCH01000005.1"/>
</dbReference>
<evidence type="ECO:0000313" key="14">
    <source>
        <dbReference type="EMBL" id="PQA88683.1"/>
    </source>
</evidence>
<dbReference type="PANTHER" id="PTHR30478">
    <property type="entry name" value="DNA POLYMERASE III SUBUNIT BETA"/>
    <property type="match status" value="1"/>
</dbReference>
<evidence type="ECO:0000259" key="11">
    <source>
        <dbReference type="Pfam" id="PF00712"/>
    </source>
</evidence>
<proteinExistence type="inferred from homology"/>
<dbReference type="EMBL" id="PJCH01000005">
    <property type="protein sequence ID" value="PQA88683.1"/>
    <property type="molecule type" value="Genomic_DNA"/>
</dbReference>
<comment type="function">
    <text evidence="10">Confers DNA tethering and processivity to DNA polymerases and other proteins. Acts as a clamp, forming a ring around DNA (a reaction catalyzed by the clamp-loading complex) which diffuses in an ATP-independent manner freely and bidirectionally along dsDNA. Initially characterized for its ability to contact the catalytic subunit of DNA polymerase III (Pol III), a complex, multichain enzyme responsible for most of the replicative synthesis in bacteria; Pol III exhibits 3'-5' exonuclease proofreading activity. The beta chain is required for initiation of replication as well as for processivity of DNA replication.</text>
</comment>
<gene>
    <name evidence="14" type="ORF">CW354_10450</name>
</gene>
<keyword evidence="4 10" id="KW-0963">Cytoplasm</keyword>
<reference evidence="14 15" key="1">
    <citation type="submission" date="2017-12" db="EMBL/GenBank/DDBJ databases">
        <authorList>
            <person name="Hurst M.R.H."/>
        </authorList>
    </citation>
    <scope>NUCLEOTIDE SEQUENCE [LARGE SCALE GENOMIC DNA]</scope>
    <source>
        <strain evidence="14 15">SY-3-19</strain>
    </source>
</reference>
<sequence length="372" mass="40276">MKVTIERSALSKALGHVQSVVERRNTIPILSNVLLQADGGALTLTATDLDIEISEEAPADVAEKGATTVSALTLFEIVKRLPDGAQVRLELSAEEGRLQVSSGRSQFALAVLPDDDFPSLTTDDLETKFSMPTADLRRLLGKARFAMSQEETRYYLNGVYLHAHTDGDAPALRAAATDGHRLARIDAPLPDGAASMPGVIVPRKAIAELGRLLEDAEENVEISVSPAKIRFGFGAGYMTSKLIDGSFPDYERVIPKNNPNVLRVETKDFSQAVDRVSTVSADRTRSVKLALEADRLRLTVNNPEAGSALEELSVDYGGDALEIGFNARYLLDVAQQVDGETATFRLADPSSPTVILDEEDENALYVLMPLRV</sequence>
<organism evidence="14 15">
    <name type="scientific">Hyphococcus luteus</name>
    <dbReference type="NCBI Taxonomy" id="2058213"/>
    <lineage>
        <taxon>Bacteria</taxon>
        <taxon>Pseudomonadati</taxon>
        <taxon>Pseudomonadota</taxon>
        <taxon>Alphaproteobacteria</taxon>
        <taxon>Parvularculales</taxon>
        <taxon>Parvularculaceae</taxon>
        <taxon>Hyphococcus</taxon>
    </lineage>
</organism>
<evidence type="ECO:0000256" key="9">
    <source>
        <dbReference type="ARBA" id="ARBA00023125"/>
    </source>
</evidence>
<evidence type="ECO:0000256" key="5">
    <source>
        <dbReference type="ARBA" id="ARBA00022679"/>
    </source>
</evidence>
<keyword evidence="6 10" id="KW-0548">Nucleotidyltransferase</keyword>
<keyword evidence="7 10" id="KW-0235">DNA replication</keyword>
<dbReference type="PANTHER" id="PTHR30478:SF0">
    <property type="entry name" value="BETA SLIDING CLAMP"/>
    <property type="match status" value="1"/>
</dbReference>
<feature type="domain" description="DNA polymerase III beta sliding clamp central" evidence="12">
    <location>
        <begin position="131"/>
        <end position="249"/>
    </location>
</feature>
<keyword evidence="8 10" id="KW-0239">DNA-directed DNA polymerase</keyword>
<dbReference type="InterPro" id="IPR001001">
    <property type="entry name" value="DNA_polIII_beta"/>
</dbReference>
<comment type="subunit">
    <text evidence="10">Forms a ring-shaped head-to-tail homodimer around DNA.</text>
</comment>
<dbReference type="GO" id="GO:0005737">
    <property type="term" value="C:cytoplasm"/>
    <property type="evidence" value="ECO:0007669"/>
    <property type="project" value="UniProtKB-SubCell"/>
</dbReference>
<feature type="domain" description="DNA polymerase III beta sliding clamp N-terminal" evidence="11">
    <location>
        <begin position="1"/>
        <end position="120"/>
    </location>
</feature>
<comment type="subcellular location">
    <subcellularLocation>
        <location evidence="1 10">Cytoplasm</location>
    </subcellularLocation>
</comment>
<evidence type="ECO:0000259" key="12">
    <source>
        <dbReference type="Pfam" id="PF02767"/>
    </source>
</evidence>
<dbReference type="Gene3D" id="3.10.150.10">
    <property type="entry name" value="DNA Polymerase III, subunit A, domain 2"/>
    <property type="match status" value="3"/>
</dbReference>
<evidence type="ECO:0000259" key="13">
    <source>
        <dbReference type="Pfam" id="PF02768"/>
    </source>
</evidence>
<evidence type="ECO:0000256" key="8">
    <source>
        <dbReference type="ARBA" id="ARBA00022932"/>
    </source>
</evidence>
<dbReference type="Pfam" id="PF00712">
    <property type="entry name" value="DNA_pol3_beta"/>
    <property type="match status" value="1"/>
</dbReference>
<dbReference type="SUPFAM" id="SSF55979">
    <property type="entry name" value="DNA clamp"/>
    <property type="match status" value="3"/>
</dbReference>
<dbReference type="AlphaFoldDB" id="A0A2S7K871"/>
<evidence type="ECO:0000256" key="4">
    <source>
        <dbReference type="ARBA" id="ARBA00022490"/>
    </source>
</evidence>
<dbReference type="CDD" id="cd00140">
    <property type="entry name" value="beta_clamp"/>
    <property type="match status" value="1"/>
</dbReference>
<dbReference type="GO" id="GO:0009360">
    <property type="term" value="C:DNA polymerase III complex"/>
    <property type="evidence" value="ECO:0007669"/>
    <property type="project" value="InterPro"/>
</dbReference>
<evidence type="ECO:0000256" key="6">
    <source>
        <dbReference type="ARBA" id="ARBA00022695"/>
    </source>
</evidence>
<dbReference type="GO" id="GO:0008408">
    <property type="term" value="F:3'-5' exonuclease activity"/>
    <property type="evidence" value="ECO:0007669"/>
    <property type="project" value="InterPro"/>
</dbReference>
<keyword evidence="9" id="KW-0238">DNA-binding</keyword>
<dbReference type="GO" id="GO:0003887">
    <property type="term" value="F:DNA-directed DNA polymerase activity"/>
    <property type="evidence" value="ECO:0007669"/>
    <property type="project" value="UniProtKB-UniRule"/>
</dbReference>
<dbReference type="Proteomes" id="UP000239504">
    <property type="component" value="Unassembled WGS sequence"/>
</dbReference>
<dbReference type="Pfam" id="PF02767">
    <property type="entry name" value="DNA_pol3_beta_2"/>
    <property type="match status" value="1"/>
</dbReference>
<evidence type="ECO:0000256" key="7">
    <source>
        <dbReference type="ARBA" id="ARBA00022705"/>
    </source>
</evidence>
<dbReference type="InterPro" id="IPR022637">
    <property type="entry name" value="DNA_polIII_beta_cen"/>
</dbReference>
<evidence type="ECO:0000256" key="2">
    <source>
        <dbReference type="ARBA" id="ARBA00010752"/>
    </source>
</evidence>
<dbReference type="GO" id="GO:0003677">
    <property type="term" value="F:DNA binding"/>
    <property type="evidence" value="ECO:0007669"/>
    <property type="project" value="UniProtKB-UniRule"/>
</dbReference>
<accession>A0A2S7K871</accession>
<dbReference type="SMART" id="SM00480">
    <property type="entry name" value="POL3Bc"/>
    <property type="match status" value="1"/>
</dbReference>
<dbReference type="InterPro" id="IPR022635">
    <property type="entry name" value="DNA_polIII_beta_C"/>
</dbReference>
<keyword evidence="15" id="KW-1185">Reference proteome</keyword>
<dbReference type="PIRSF" id="PIRSF000804">
    <property type="entry name" value="DNA_pol_III_b"/>
    <property type="match status" value="1"/>
</dbReference>
<dbReference type="OrthoDB" id="8421503at2"/>
<keyword evidence="5 10" id="KW-0808">Transferase</keyword>
<comment type="caution">
    <text evidence="14">The sequence shown here is derived from an EMBL/GenBank/DDBJ whole genome shotgun (WGS) entry which is preliminary data.</text>
</comment>
<dbReference type="InterPro" id="IPR046938">
    <property type="entry name" value="DNA_clamp_sf"/>
</dbReference>
<name>A0A2S7K871_9PROT</name>
<dbReference type="InterPro" id="IPR022634">
    <property type="entry name" value="DNA_polIII_beta_N"/>
</dbReference>
<dbReference type="Pfam" id="PF02768">
    <property type="entry name" value="DNA_pol3_beta_3"/>
    <property type="match status" value="1"/>
</dbReference>